<keyword evidence="1" id="KW-0677">Repeat</keyword>
<protein>
    <submittedName>
        <fullName evidence="4">Uncharacterized protein</fullName>
    </submittedName>
</protein>
<dbReference type="SUPFAM" id="SSF48403">
    <property type="entry name" value="Ankyrin repeat"/>
    <property type="match status" value="2"/>
</dbReference>
<keyword evidence="2 3" id="KW-0040">ANK repeat</keyword>
<dbReference type="SMART" id="SM00248">
    <property type="entry name" value="ANK"/>
    <property type="match status" value="11"/>
</dbReference>
<dbReference type="EMBL" id="CDMZ01003932">
    <property type="protein sequence ID" value="CEM48093.1"/>
    <property type="molecule type" value="Genomic_DNA"/>
</dbReference>
<dbReference type="PhylomeDB" id="A0A0G4HUH8"/>
<dbReference type="InterPro" id="IPR050889">
    <property type="entry name" value="Dendritic_Spine_Reg/Scaffold"/>
</dbReference>
<dbReference type="PANTHER" id="PTHR24166">
    <property type="entry name" value="ROLLING PEBBLES, ISOFORM B"/>
    <property type="match status" value="1"/>
</dbReference>
<reference evidence="4" key="1">
    <citation type="submission" date="2014-11" db="EMBL/GenBank/DDBJ databases">
        <authorList>
            <person name="Otto D Thomas"/>
            <person name="Naeem Raeece"/>
        </authorList>
    </citation>
    <scope>NUCLEOTIDE SEQUENCE</scope>
</reference>
<gene>
    <name evidence="4" type="ORF">Cvel_31876</name>
</gene>
<evidence type="ECO:0000256" key="3">
    <source>
        <dbReference type="PROSITE-ProRule" id="PRU00023"/>
    </source>
</evidence>
<dbReference type="InterPro" id="IPR036770">
    <property type="entry name" value="Ankyrin_rpt-contain_sf"/>
</dbReference>
<dbReference type="PROSITE" id="PS50088">
    <property type="entry name" value="ANK_REPEAT"/>
    <property type="match status" value="2"/>
</dbReference>
<name>A0A0G4HUH8_9ALVE</name>
<sequence length="983" mass="107568">MSAIPPASSDVWNIVFMNGALGLFQPWKVSSLSKKLLELRTTSHLFVGGLASGFDDEGEREKMWTLIDKCFKRDDVAALRLLLSLKGVRGRYPFLLRRVLEKNPHSRACADFLTEEGSADTCTVLSPDSISKLESSRLSGLLKSGVVRTDSWLEIPATTNRTPAHTLPLLIALIDRENIDCAHLLLDAGARVDLCEWYCYFAAAETADYEAARRGPLHAAVELCSRLNARLNEEEEGGGDGEERSSKRQKALALLQRLAEAASDPQKVGCLHWKREDGNGESVTALGLACVRRDPEAVKILLDAQGGKVDPHVRCDLPLPMIFEAPASQSCDLKVARVMEVLADAGVDLDQMDLEFGQTPLSAACSHELVETARVLLDRGVTVGRVDRRGRMRVSPLIEAVNVLNKPLVSLLIERGADPQTEIGASEDGKDVELPSLMSPLQAALYAIDHRNSSPTEKEPLIKLLIDSGARCSAPRLPPELSGASNRIGTEPFLLSQVDPIICACHLKSPSLLRLLCDEGGGDPNVRGRVHEGDEPHPPLLLVIGNEKIKSSRRPQSEQIFSDEQSVELVEALVERGADLQVTRTDGHSPLSLACQKKKQKTAQLLLERGAAPNGVAVEGGRQRLPLIEAINASSVPLASLLLERGADPNATGVVKRKGSDGRVVDMRALPIQEAMWRDFTTRTKIAQILIDRGARCRLPSPPAEEVPPMAPGSVPVPLSQVSPLLCACFARDEKLATLLCGKGGADPNLCGKVKESQPVTELPLAFVLSDRATRGTKASVHERKRRKWKLVLALEKAGADFSLLSETTHWPETGFDEDTHWGSGSWVADLISLKDARSPLLLRIIETVPPKELEEPFLDLDADSISDWKDERGDMCPLVAALYDVNVYDGLETWSEGVWALLRRGVAVLERRNKGGDLRSPLDAAFYAAHWEAEKDCDWDIVGELIKRGANLTAKEKQTLAEEIDFDSPPLDIVQKFWPRRV</sequence>
<evidence type="ECO:0000256" key="1">
    <source>
        <dbReference type="ARBA" id="ARBA00022737"/>
    </source>
</evidence>
<dbReference type="PROSITE" id="PS50297">
    <property type="entry name" value="ANK_REP_REGION"/>
    <property type="match status" value="1"/>
</dbReference>
<proteinExistence type="predicted"/>
<dbReference type="PANTHER" id="PTHR24166:SF48">
    <property type="entry name" value="PROTEIN VAPYRIN"/>
    <property type="match status" value="1"/>
</dbReference>
<organism evidence="4">
    <name type="scientific">Chromera velia CCMP2878</name>
    <dbReference type="NCBI Taxonomy" id="1169474"/>
    <lineage>
        <taxon>Eukaryota</taxon>
        <taxon>Sar</taxon>
        <taxon>Alveolata</taxon>
        <taxon>Colpodellida</taxon>
        <taxon>Chromeraceae</taxon>
        <taxon>Chromera</taxon>
    </lineage>
</organism>
<evidence type="ECO:0000313" key="4">
    <source>
        <dbReference type="EMBL" id="CEM48093.1"/>
    </source>
</evidence>
<dbReference type="InterPro" id="IPR002110">
    <property type="entry name" value="Ankyrin_rpt"/>
</dbReference>
<feature type="repeat" description="ANK" evidence="3">
    <location>
        <begin position="586"/>
        <end position="614"/>
    </location>
</feature>
<dbReference type="AlphaFoldDB" id="A0A0G4HUH8"/>
<feature type="repeat" description="ANK" evidence="3">
    <location>
        <begin position="356"/>
        <end position="388"/>
    </location>
</feature>
<accession>A0A0G4HUH8</accession>
<dbReference type="Gene3D" id="1.25.40.20">
    <property type="entry name" value="Ankyrin repeat-containing domain"/>
    <property type="match status" value="2"/>
</dbReference>
<evidence type="ECO:0000256" key="2">
    <source>
        <dbReference type="ARBA" id="ARBA00023043"/>
    </source>
</evidence>
<dbReference type="Pfam" id="PF12796">
    <property type="entry name" value="Ank_2"/>
    <property type="match status" value="2"/>
</dbReference>
<dbReference type="VEuPathDB" id="CryptoDB:Cvel_31876"/>